<evidence type="ECO:0000256" key="2">
    <source>
        <dbReference type="SAM" id="SignalP"/>
    </source>
</evidence>
<keyword evidence="1" id="KW-0472">Membrane</keyword>
<keyword evidence="1" id="KW-0812">Transmembrane</keyword>
<organism evidence="3 4">
    <name type="scientific">Alienimonas californiensis</name>
    <dbReference type="NCBI Taxonomy" id="2527989"/>
    <lineage>
        <taxon>Bacteria</taxon>
        <taxon>Pseudomonadati</taxon>
        <taxon>Planctomycetota</taxon>
        <taxon>Planctomycetia</taxon>
        <taxon>Planctomycetales</taxon>
        <taxon>Planctomycetaceae</taxon>
        <taxon>Alienimonas</taxon>
    </lineage>
</organism>
<proteinExistence type="predicted"/>
<keyword evidence="1" id="KW-1133">Transmembrane helix</keyword>
<name>A0A517P757_9PLAN</name>
<dbReference type="Proteomes" id="UP000318741">
    <property type="component" value="Chromosome"/>
</dbReference>
<keyword evidence="2" id="KW-0732">Signal</keyword>
<evidence type="ECO:0000256" key="1">
    <source>
        <dbReference type="SAM" id="Phobius"/>
    </source>
</evidence>
<evidence type="ECO:0000313" key="4">
    <source>
        <dbReference type="Proteomes" id="UP000318741"/>
    </source>
</evidence>
<dbReference type="RefSeq" id="WP_145358021.1">
    <property type="nucleotide sequence ID" value="NZ_CP036265.1"/>
</dbReference>
<reference evidence="3 4" key="1">
    <citation type="submission" date="2019-02" db="EMBL/GenBank/DDBJ databases">
        <title>Deep-cultivation of Planctomycetes and their phenomic and genomic characterization uncovers novel biology.</title>
        <authorList>
            <person name="Wiegand S."/>
            <person name="Jogler M."/>
            <person name="Boedeker C."/>
            <person name="Pinto D."/>
            <person name="Vollmers J."/>
            <person name="Rivas-Marin E."/>
            <person name="Kohn T."/>
            <person name="Peeters S.H."/>
            <person name="Heuer A."/>
            <person name="Rast P."/>
            <person name="Oberbeckmann S."/>
            <person name="Bunk B."/>
            <person name="Jeske O."/>
            <person name="Meyerdierks A."/>
            <person name="Storesund J.E."/>
            <person name="Kallscheuer N."/>
            <person name="Luecker S."/>
            <person name="Lage O.M."/>
            <person name="Pohl T."/>
            <person name="Merkel B.J."/>
            <person name="Hornburger P."/>
            <person name="Mueller R.-W."/>
            <person name="Bruemmer F."/>
            <person name="Labrenz M."/>
            <person name="Spormann A.M."/>
            <person name="Op den Camp H."/>
            <person name="Overmann J."/>
            <person name="Amann R."/>
            <person name="Jetten M.S.M."/>
            <person name="Mascher T."/>
            <person name="Medema M.H."/>
            <person name="Devos D.P."/>
            <person name="Kaster A.-K."/>
            <person name="Ovreas L."/>
            <person name="Rohde M."/>
            <person name="Galperin M.Y."/>
            <person name="Jogler C."/>
        </authorList>
    </citation>
    <scope>NUCLEOTIDE SEQUENCE [LARGE SCALE GENOMIC DNA]</scope>
    <source>
        <strain evidence="3 4">CA12</strain>
    </source>
</reference>
<protein>
    <submittedName>
        <fullName evidence="3">Uncharacterized protein</fullName>
    </submittedName>
</protein>
<dbReference type="EMBL" id="CP036265">
    <property type="protein sequence ID" value="QDT15204.1"/>
    <property type="molecule type" value="Genomic_DNA"/>
</dbReference>
<feature type="transmembrane region" description="Helical" evidence="1">
    <location>
        <begin position="74"/>
        <end position="95"/>
    </location>
</feature>
<sequence precursor="true">MIKPRPSAVLCVGLAAAAFAAGAAVLWRSQTLMLGLIHWVGEERALGARNVVRRADGTVLLTNPGGMLLWSLPVWAVGTLLILISAVLGGVGAGLHIKRGRRTGQGEGLPRG</sequence>
<keyword evidence="4" id="KW-1185">Reference proteome</keyword>
<feature type="chain" id="PRO_5022083022" evidence="2">
    <location>
        <begin position="24"/>
        <end position="112"/>
    </location>
</feature>
<feature type="signal peptide" evidence="2">
    <location>
        <begin position="1"/>
        <end position="23"/>
    </location>
</feature>
<accession>A0A517P757</accession>
<gene>
    <name evidence="3" type="ORF">CA12_12850</name>
</gene>
<dbReference type="OrthoDB" id="291870at2"/>
<dbReference type="AlphaFoldDB" id="A0A517P757"/>
<dbReference type="KEGG" id="acaf:CA12_12850"/>
<evidence type="ECO:0000313" key="3">
    <source>
        <dbReference type="EMBL" id="QDT15204.1"/>
    </source>
</evidence>